<organism evidence="1 2">
    <name type="scientific">Leucogyrophana mollusca</name>
    <dbReference type="NCBI Taxonomy" id="85980"/>
    <lineage>
        <taxon>Eukaryota</taxon>
        <taxon>Fungi</taxon>
        <taxon>Dikarya</taxon>
        <taxon>Basidiomycota</taxon>
        <taxon>Agaricomycotina</taxon>
        <taxon>Agaricomycetes</taxon>
        <taxon>Agaricomycetidae</taxon>
        <taxon>Boletales</taxon>
        <taxon>Boletales incertae sedis</taxon>
        <taxon>Leucogyrophana</taxon>
    </lineage>
</organism>
<dbReference type="EMBL" id="MU266543">
    <property type="protein sequence ID" value="KAH7921074.1"/>
    <property type="molecule type" value="Genomic_DNA"/>
</dbReference>
<reference evidence="1" key="1">
    <citation type="journal article" date="2021" name="New Phytol.">
        <title>Evolutionary innovations through gain and loss of genes in the ectomycorrhizal Boletales.</title>
        <authorList>
            <person name="Wu G."/>
            <person name="Miyauchi S."/>
            <person name="Morin E."/>
            <person name="Kuo A."/>
            <person name="Drula E."/>
            <person name="Varga T."/>
            <person name="Kohler A."/>
            <person name="Feng B."/>
            <person name="Cao Y."/>
            <person name="Lipzen A."/>
            <person name="Daum C."/>
            <person name="Hundley H."/>
            <person name="Pangilinan J."/>
            <person name="Johnson J."/>
            <person name="Barry K."/>
            <person name="LaButti K."/>
            <person name="Ng V."/>
            <person name="Ahrendt S."/>
            <person name="Min B."/>
            <person name="Choi I.G."/>
            <person name="Park H."/>
            <person name="Plett J.M."/>
            <person name="Magnuson J."/>
            <person name="Spatafora J.W."/>
            <person name="Nagy L.G."/>
            <person name="Henrissat B."/>
            <person name="Grigoriev I.V."/>
            <person name="Yang Z.L."/>
            <person name="Xu J."/>
            <person name="Martin F.M."/>
        </authorList>
    </citation>
    <scope>NUCLEOTIDE SEQUENCE</scope>
    <source>
        <strain evidence="1">KUC20120723A-06</strain>
    </source>
</reference>
<evidence type="ECO:0000313" key="1">
    <source>
        <dbReference type="EMBL" id="KAH7921074.1"/>
    </source>
</evidence>
<sequence length="196" mass="21460">MSMYINPLHPPIPSSLRSPYTTLSPAHSHSQPLLTSTSALPPSLHRLPQAPPSSFKPHHTHCAPPITFDTIGASARGLGVPMRELLARSGGALERMVIGAAETVNANSRRATLRIMWPGYEHLDWSQGIEVYGATKVQLGVQVARAFKAFVEKTFTHPPAPHGASWRGVSFERLVLVALWNVCEDTWMAEVLVDSR</sequence>
<proteinExistence type="predicted"/>
<name>A0ACB8B692_9AGAM</name>
<comment type="caution">
    <text evidence="1">The sequence shown here is derived from an EMBL/GenBank/DDBJ whole genome shotgun (WGS) entry which is preliminary data.</text>
</comment>
<dbReference type="Proteomes" id="UP000790709">
    <property type="component" value="Unassembled WGS sequence"/>
</dbReference>
<gene>
    <name evidence="1" type="ORF">BV22DRAFT_1020051</name>
</gene>
<protein>
    <submittedName>
        <fullName evidence="1">Uncharacterized protein</fullName>
    </submittedName>
</protein>
<keyword evidence="2" id="KW-1185">Reference proteome</keyword>
<accession>A0ACB8B692</accession>
<evidence type="ECO:0000313" key="2">
    <source>
        <dbReference type="Proteomes" id="UP000790709"/>
    </source>
</evidence>